<feature type="chain" id="PRO_5015733317" evidence="1">
    <location>
        <begin position="21"/>
        <end position="387"/>
    </location>
</feature>
<dbReference type="EMBL" id="CP027665">
    <property type="protein sequence ID" value="AVO37109.1"/>
    <property type="molecule type" value="Genomic_DNA"/>
</dbReference>
<dbReference type="Pfam" id="PF16868">
    <property type="entry name" value="NMT1_3"/>
    <property type="match status" value="1"/>
</dbReference>
<dbReference type="Gene3D" id="3.40.190.10">
    <property type="entry name" value="Periplasmic binding protein-like II"/>
    <property type="match status" value="2"/>
</dbReference>
<dbReference type="AlphaFoldDB" id="A0A2S0MMK8"/>
<dbReference type="SUPFAM" id="SSF53850">
    <property type="entry name" value="Periplasmic binding protein-like II"/>
    <property type="match status" value="1"/>
</dbReference>
<name>A0A2S0MMK8_9RHOB</name>
<evidence type="ECO:0000313" key="2">
    <source>
        <dbReference type="EMBL" id="AVO37109.1"/>
    </source>
</evidence>
<dbReference type="InterPro" id="IPR011852">
    <property type="entry name" value="TRAP_TAXI"/>
</dbReference>
<protein>
    <submittedName>
        <fullName evidence="2">TAXI family TRAP transporter solute-binding subunit</fullName>
    </submittedName>
</protein>
<accession>A0A2S0MMK8</accession>
<gene>
    <name evidence="2" type="ORF">C6Y53_04910</name>
</gene>
<dbReference type="NCBIfam" id="TIGR02122">
    <property type="entry name" value="TRAP_TAXI"/>
    <property type="match status" value="1"/>
</dbReference>
<dbReference type="PANTHER" id="PTHR42941:SF1">
    <property type="entry name" value="SLL1037 PROTEIN"/>
    <property type="match status" value="1"/>
</dbReference>
<proteinExistence type="predicted"/>
<dbReference type="RefSeq" id="WP_106471422.1">
    <property type="nucleotide sequence ID" value="NZ_CP027665.1"/>
</dbReference>
<organism evidence="2 3">
    <name type="scientific">Pukyongiella litopenaei</name>
    <dbReference type="NCBI Taxonomy" id="2605946"/>
    <lineage>
        <taxon>Bacteria</taxon>
        <taxon>Pseudomonadati</taxon>
        <taxon>Pseudomonadota</taxon>
        <taxon>Alphaproteobacteria</taxon>
        <taxon>Rhodobacterales</taxon>
        <taxon>Paracoccaceae</taxon>
        <taxon>Pukyongiella</taxon>
    </lineage>
</organism>
<evidence type="ECO:0000256" key="1">
    <source>
        <dbReference type="SAM" id="SignalP"/>
    </source>
</evidence>
<dbReference type="PANTHER" id="PTHR42941">
    <property type="entry name" value="SLL1037 PROTEIN"/>
    <property type="match status" value="1"/>
</dbReference>
<dbReference type="KEGG" id="thas:C6Y53_04910"/>
<reference evidence="3" key="1">
    <citation type="submission" date="2018-03" db="EMBL/GenBank/DDBJ databases">
        <title>Genomic analysis of the strain SH-1 isolated from shrimp intestine.</title>
        <authorList>
            <person name="Kim Y.-S."/>
            <person name="Kim S.-E."/>
            <person name="Kim K.-H."/>
        </authorList>
    </citation>
    <scope>NUCLEOTIDE SEQUENCE [LARGE SCALE GENOMIC DNA]</scope>
    <source>
        <strain evidence="3">SH-1</strain>
    </source>
</reference>
<evidence type="ECO:0000313" key="3">
    <source>
        <dbReference type="Proteomes" id="UP000237655"/>
    </source>
</evidence>
<keyword evidence="3" id="KW-1185">Reference proteome</keyword>
<dbReference type="Proteomes" id="UP000237655">
    <property type="component" value="Chromosome"/>
</dbReference>
<sequence length="387" mass="41161">MKHLFAGLALSGLAGTAALAVDGTLPNQLAITSYGTGSSGYNQSVAIGAALQDKRGVNLRILPAKNDVARTEPLRQGKVDFSMNGVGGTFMAQEGVYQFGAKSWGPLPIRALASNNSGTVGISLGVAAEVCEKVGKPGCEGFTYADLKGMRVAWLKGAPSMNVNAQAYLAYAGLTIDDVELVEFGGFGPSWKGMVDGSVDAAIASTSSGKGYEAASGPRGLFWPEIDPDNAEGLTRMQEIAPFFAPMTAKVGATIDGTDGVRTAGYAFPVLMTLADRDADLVYGVTKAMFELYDTYKGTSPGIDGWSLDHQALEWVVPYHDGAIRYFREAGVWTEAHDAHNARLIERQKVLSDAWAAQQAENPADWDAVWPERRRAALQAAGFQVFY</sequence>
<feature type="signal peptide" evidence="1">
    <location>
        <begin position="1"/>
        <end position="20"/>
    </location>
</feature>
<keyword evidence="1" id="KW-0732">Signal</keyword>